<dbReference type="KEGG" id="cmv:CMUST_05480"/>
<evidence type="ECO:0000313" key="3">
    <source>
        <dbReference type="Proteomes" id="UP000035199"/>
    </source>
</evidence>
<feature type="domain" description="Ppx/GppA phosphatase N-terminal" evidence="1">
    <location>
        <begin position="18"/>
        <end position="309"/>
    </location>
</feature>
<dbReference type="SUPFAM" id="SSF53067">
    <property type="entry name" value="Actin-like ATPase domain"/>
    <property type="match status" value="2"/>
</dbReference>
<dbReference type="GO" id="GO:0008894">
    <property type="term" value="F:guanosine-5'-triphosphate,3'-diphosphate diphosphatase activity"/>
    <property type="evidence" value="ECO:0007669"/>
    <property type="project" value="UniProtKB-EC"/>
</dbReference>
<reference evidence="3" key="2">
    <citation type="submission" date="2015-05" db="EMBL/GenBank/DDBJ databases">
        <title>Complete genome sequence of Corynebacterium mustelae DSM 45274, isolated from various tissues of a male ferret with lethal sepsis.</title>
        <authorList>
            <person name="Ruckert C."/>
            <person name="Albersmeier A."/>
            <person name="Winkler A."/>
            <person name="Tauch A."/>
        </authorList>
    </citation>
    <scope>NUCLEOTIDE SEQUENCE [LARGE SCALE GENOMIC DNA]</scope>
    <source>
        <strain evidence="3">DSM 45274</strain>
    </source>
</reference>
<dbReference type="Gene3D" id="3.30.420.40">
    <property type="match status" value="1"/>
</dbReference>
<dbReference type="OrthoDB" id="9793035at2"/>
<keyword evidence="3" id="KW-1185">Reference proteome</keyword>
<dbReference type="Gene3D" id="3.30.420.150">
    <property type="entry name" value="Exopolyphosphatase. Domain 2"/>
    <property type="match status" value="1"/>
</dbReference>
<sequence length="333" mass="35727">MARFAAIDCGTNSLRLLICEYKNGVTKEILRLMEIVRLGQGVDATGELDPAAIERTREVLKKYVELMRQERVTDVRMVATSATRDASNKDEFFRMTAQLLGTIRPGAVAEVITGEEEATLSFIGAVADLADEPGPYCVIDLGGGSTEFVVGNADGEILGSHSAQMGCVRMTERIMRSDPPTDIELEIARDHVAERIEQTQLIVPIAQAKTFVGCAGTFTTIAALALGLEEYDPKAIHDSQLRFDALRVLTNQLIGITSAERRMNPVVHPGRADVIAGGAVVVQGILDMIENQTGITSMVISEKDILDGIIADLVADSEAAAAIRAAAITGEVM</sequence>
<dbReference type="CDD" id="cd24119">
    <property type="entry name" value="ASKHA_NBD_MtPPX2-like"/>
    <property type="match status" value="1"/>
</dbReference>
<evidence type="ECO:0000259" key="1">
    <source>
        <dbReference type="Pfam" id="PF02541"/>
    </source>
</evidence>
<dbReference type="Proteomes" id="UP000035199">
    <property type="component" value="Chromosome"/>
</dbReference>
<gene>
    <name evidence="2" type="ORF">CMUST_05480</name>
</gene>
<dbReference type="InterPro" id="IPR003695">
    <property type="entry name" value="Ppx_GppA_N"/>
</dbReference>
<protein>
    <submittedName>
        <fullName evidence="2">Ppx/GppA phosphatase family</fullName>
        <ecNumber evidence="2">3.6.1.40</ecNumber>
    </submittedName>
</protein>
<dbReference type="PANTHER" id="PTHR30005">
    <property type="entry name" value="EXOPOLYPHOSPHATASE"/>
    <property type="match status" value="1"/>
</dbReference>
<keyword evidence="2" id="KW-0378">Hydrolase</keyword>
<proteinExistence type="predicted"/>
<dbReference type="AlphaFoldDB" id="A0A0G3H0T2"/>
<organism evidence="2 3">
    <name type="scientific">Corynebacterium mustelae</name>
    <dbReference type="NCBI Taxonomy" id="571915"/>
    <lineage>
        <taxon>Bacteria</taxon>
        <taxon>Bacillati</taxon>
        <taxon>Actinomycetota</taxon>
        <taxon>Actinomycetes</taxon>
        <taxon>Mycobacteriales</taxon>
        <taxon>Corynebacteriaceae</taxon>
        <taxon>Corynebacterium</taxon>
    </lineage>
</organism>
<dbReference type="PANTHER" id="PTHR30005:SF13">
    <property type="entry name" value="EXOPOLYPHOSPHATASE 2"/>
    <property type="match status" value="1"/>
</dbReference>
<reference evidence="2 3" key="1">
    <citation type="journal article" date="2015" name="Genome Announc.">
        <title>Complete Genome Sequence of the Type Strain Corynebacterium mustelae DSM 45274, Isolated from Various Tissues of a Male Ferret with Lethal Sepsis.</title>
        <authorList>
            <person name="Ruckert C."/>
            <person name="Eimer J."/>
            <person name="Winkler A."/>
            <person name="Tauch A."/>
        </authorList>
    </citation>
    <scope>NUCLEOTIDE SEQUENCE [LARGE SCALE GENOMIC DNA]</scope>
    <source>
        <strain evidence="2 3">DSM 45274</strain>
    </source>
</reference>
<dbReference type="RefSeq" id="WP_047261649.1">
    <property type="nucleotide sequence ID" value="NZ_CP011542.1"/>
</dbReference>
<dbReference type="InterPro" id="IPR043129">
    <property type="entry name" value="ATPase_NBD"/>
</dbReference>
<dbReference type="InterPro" id="IPR050273">
    <property type="entry name" value="GppA/Ppx_hydrolase"/>
</dbReference>
<accession>A0A0G3H0T2</accession>
<dbReference type="EMBL" id="CP011542">
    <property type="protein sequence ID" value="AKK05433.1"/>
    <property type="molecule type" value="Genomic_DNA"/>
</dbReference>
<name>A0A0G3H0T2_9CORY</name>
<dbReference type="STRING" id="571915.CMUST_05480"/>
<dbReference type="EC" id="3.6.1.40" evidence="2"/>
<dbReference type="Pfam" id="PF02541">
    <property type="entry name" value="Ppx-GppA"/>
    <property type="match status" value="1"/>
</dbReference>
<evidence type="ECO:0000313" key="2">
    <source>
        <dbReference type="EMBL" id="AKK05433.1"/>
    </source>
</evidence>
<dbReference type="PATRIC" id="fig|571915.4.peg.1162"/>